<keyword evidence="2" id="KW-1185">Reference proteome</keyword>
<accession>A0A5J9W8L8</accession>
<organism evidence="1 2">
    <name type="scientific">Eragrostis curvula</name>
    <name type="common">weeping love grass</name>
    <dbReference type="NCBI Taxonomy" id="38414"/>
    <lineage>
        <taxon>Eukaryota</taxon>
        <taxon>Viridiplantae</taxon>
        <taxon>Streptophyta</taxon>
        <taxon>Embryophyta</taxon>
        <taxon>Tracheophyta</taxon>
        <taxon>Spermatophyta</taxon>
        <taxon>Magnoliopsida</taxon>
        <taxon>Liliopsida</taxon>
        <taxon>Poales</taxon>
        <taxon>Poaceae</taxon>
        <taxon>PACMAD clade</taxon>
        <taxon>Chloridoideae</taxon>
        <taxon>Eragrostideae</taxon>
        <taxon>Eragrostidinae</taxon>
        <taxon>Eragrostis</taxon>
    </lineage>
</organism>
<gene>
    <name evidence="1" type="ORF">EJB05_10231</name>
</gene>
<sequence length="88" mass="10384">MRGAEGSGVWPARHTYTHTVPGRRWTHFWVREGKKGPKHGRCRTLEWQRKARPYFFCQACSYISIRFPQKIKLVSRVMGNLPARFGEH</sequence>
<dbReference type="EMBL" id="RWGY01000005">
    <property type="protein sequence ID" value="TVU43740.1"/>
    <property type="molecule type" value="Genomic_DNA"/>
</dbReference>
<evidence type="ECO:0000313" key="1">
    <source>
        <dbReference type="EMBL" id="TVU43740.1"/>
    </source>
</evidence>
<comment type="caution">
    <text evidence="1">The sequence shown here is derived from an EMBL/GenBank/DDBJ whole genome shotgun (WGS) entry which is preliminary data.</text>
</comment>
<dbReference type="Proteomes" id="UP000324897">
    <property type="component" value="Unassembled WGS sequence"/>
</dbReference>
<dbReference type="OrthoDB" id="10578731at2759"/>
<dbReference type="AlphaFoldDB" id="A0A5J9W8L8"/>
<dbReference type="Gramene" id="TVU43740">
    <property type="protein sequence ID" value="TVU43740"/>
    <property type="gene ID" value="EJB05_10231"/>
</dbReference>
<name>A0A5J9W8L8_9POAL</name>
<reference evidence="1 2" key="1">
    <citation type="journal article" date="2019" name="Sci. Rep.">
        <title>A high-quality genome of Eragrostis curvula grass provides insights into Poaceae evolution and supports new strategies to enhance forage quality.</title>
        <authorList>
            <person name="Carballo J."/>
            <person name="Santos B.A.C.M."/>
            <person name="Zappacosta D."/>
            <person name="Garbus I."/>
            <person name="Selva J.P."/>
            <person name="Gallo C.A."/>
            <person name="Diaz A."/>
            <person name="Albertini E."/>
            <person name="Caccamo M."/>
            <person name="Echenique V."/>
        </authorList>
    </citation>
    <scope>NUCLEOTIDE SEQUENCE [LARGE SCALE GENOMIC DNA]</scope>
    <source>
        <strain evidence="2">cv. Victoria</strain>
        <tissue evidence="1">Leaf</tissue>
    </source>
</reference>
<evidence type="ECO:0000313" key="2">
    <source>
        <dbReference type="Proteomes" id="UP000324897"/>
    </source>
</evidence>
<proteinExistence type="predicted"/>
<protein>
    <submittedName>
        <fullName evidence="1">Uncharacterized protein</fullName>
    </submittedName>
</protein>
<feature type="non-terminal residue" evidence="1">
    <location>
        <position position="1"/>
    </location>
</feature>